<evidence type="ECO:0000256" key="10">
    <source>
        <dbReference type="SAM" id="MobiDB-lite"/>
    </source>
</evidence>
<dbReference type="GO" id="GO:0008146">
    <property type="term" value="F:sulfotransferase activity"/>
    <property type="evidence" value="ECO:0007669"/>
    <property type="project" value="InterPro"/>
</dbReference>
<evidence type="ECO:0000313" key="12">
    <source>
        <dbReference type="Proteomes" id="UP000606786"/>
    </source>
</evidence>
<dbReference type="AlphaFoldDB" id="A0A811V0T0"/>
<evidence type="ECO:0000256" key="7">
    <source>
        <dbReference type="ARBA" id="ARBA00023034"/>
    </source>
</evidence>
<dbReference type="InterPro" id="IPR027417">
    <property type="entry name" value="P-loop_NTPase"/>
</dbReference>
<dbReference type="GO" id="GO:0000139">
    <property type="term" value="C:Golgi membrane"/>
    <property type="evidence" value="ECO:0007669"/>
    <property type="project" value="UniProtKB-SubCell"/>
</dbReference>
<keyword evidence="9" id="KW-0325">Glycoprotein</keyword>
<dbReference type="PANTHER" id="PTHR12129">
    <property type="entry name" value="HEPARAN SULFATE 2-O-SULFOTRANSFERASE"/>
    <property type="match status" value="1"/>
</dbReference>
<dbReference type="FunFam" id="3.40.50.300:FF:001863">
    <property type="entry name" value="Heparan sulfate 2-o-sulfotransferase"/>
    <property type="match status" value="1"/>
</dbReference>
<keyword evidence="12" id="KW-1185">Reference proteome</keyword>
<feature type="region of interest" description="Disordered" evidence="10">
    <location>
        <begin position="118"/>
        <end position="193"/>
    </location>
</feature>
<proteinExistence type="inferred from homology"/>
<dbReference type="Gene3D" id="3.40.50.300">
    <property type="entry name" value="P-loop containing nucleotide triphosphate hydrolases"/>
    <property type="match status" value="1"/>
</dbReference>
<evidence type="ECO:0000256" key="8">
    <source>
        <dbReference type="ARBA" id="ARBA00023136"/>
    </source>
</evidence>
<keyword evidence="4" id="KW-0812">Transmembrane</keyword>
<comment type="similarity">
    <text evidence="2">Belongs to the sulfotransferase 3 family.</text>
</comment>
<dbReference type="SUPFAM" id="SSF52540">
    <property type="entry name" value="P-loop containing nucleoside triphosphate hydrolases"/>
    <property type="match status" value="1"/>
</dbReference>
<dbReference type="Pfam" id="PF03567">
    <property type="entry name" value="Sulfotransfer_2"/>
    <property type="match status" value="1"/>
</dbReference>
<keyword evidence="6" id="KW-1133">Transmembrane helix</keyword>
<keyword evidence="5" id="KW-0735">Signal-anchor</keyword>
<sequence length="523" mass="61264">MSLGGEKSFKMKMRDMENAFKYRRIPYPKRSIELIAILAISCTFFLFMHTNKLNSRLKEMEIKLQPSEFSALGLTGNHINSRESARRDNINTLHGTYQYLKSTGQRNARNVRERHIHSHNNANNDIHDNDARNQHRRQHQGHSRRRHGHHDNHHNNQNKLAQGAHINKLDNDDYDDGNDNDNSAEANANDDDITATTYEANMKERGLNTKDLNNTEKADIDLVFFNRVAKVGSQSLMQLMTRLGKLNGFSTSRDSGKRYETVLIGPHQQRELIKEVLTKPKPHAYSQHLAYINFKRFHLPQPIYVNLVRHPIERVISWHYYVRAEWYYKDMKAKLGDQAPPRPSDEFMQMDLDTCVKTKNIYCQFNQDEIANQSGDHRRQTLFFCGQNRKLCLPFNSAAAMQKAKRTVEEEYAVVGTWEDTNITLSVLEHYIPRFFKHAKVVYHMGKEQLSVVNKNPVKRPVSQETRDILSKNFTNEIEFYEFCKQRLYLQYSTISNFGRLDNDDYVLIPEHSDDDQIYDDDY</sequence>
<dbReference type="InterPro" id="IPR005331">
    <property type="entry name" value="Sulfotransferase"/>
</dbReference>
<accession>A0A811V0T0</accession>
<keyword evidence="8" id="KW-0472">Membrane</keyword>
<keyword evidence="3" id="KW-0808">Transferase</keyword>
<evidence type="ECO:0000256" key="4">
    <source>
        <dbReference type="ARBA" id="ARBA00022692"/>
    </source>
</evidence>
<evidence type="ECO:0000256" key="9">
    <source>
        <dbReference type="ARBA" id="ARBA00023180"/>
    </source>
</evidence>
<evidence type="ECO:0000256" key="5">
    <source>
        <dbReference type="ARBA" id="ARBA00022968"/>
    </source>
</evidence>
<evidence type="ECO:0000256" key="3">
    <source>
        <dbReference type="ARBA" id="ARBA00022679"/>
    </source>
</evidence>
<comment type="subcellular location">
    <subcellularLocation>
        <location evidence="1">Golgi apparatus membrane</location>
        <topology evidence="1">Single-pass type II membrane protein</topology>
    </subcellularLocation>
</comment>
<evidence type="ECO:0000256" key="6">
    <source>
        <dbReference type="ARBA" id="ARBA00022989"/>
    </source>
</evidence>
<dbReference type="EMBL" id="CAJHJT010000034">
    <property type="protein sequence ID" value="CAD7004471.1"/>
    <property type="molecule type" value="Genomic_DNA"/>
</dbReference>
<name>A0A811V0T0_CERCA</name>
<evidence type="ECO:0000256" key="2">
    <source>
        <dbReference type="ARBA" id="ARBA00010569"/>
    </source>
</evidence>
<gene>
    <name evidence="11" type="ORF">CCAP1982_LOCUS12877</name>
</gene>
<dbReference type="Proteomes" id="UP000606786">
    <property type="component" value="Unassembled WGS sequence"/>
</dbReference>
<dbReference type="InterPro" id="IPR007734">
    <property type="entry name" value="Heparan_SO4_2-O-STrfase"/>
</dbReference>
<evidence type="ECO:0000256" key="1">
    <source>
        <dbReference type="ARBA" id="ARBA00004323"/>
    </source>
</evidence>
<protein>
    <submittedName>
        <fullName evidence="11">(Mediterranean fruit fly) hypothetical protein</fullName>
    </submittedName>
</protein>
<reference evidence="11" key="1">
    <citation type="submission" date="2020-11" db="EMBL/GenBank/DDBJ databases">
        <authorList>
            <person name="Whitehead M."/>
        </authorList>
    </citation>
    <scope>NUCLEOTIDE SEQUENCE</scope>
    <source>
        <strain evidence="11">EGII</strain>
    </source>
</reference>
<dbReference type="PANTHER" id="PTHR12129:SF20">
    <property type="entry name" value="HEPARAN SULFATE 2-O-SULFOTRANSFERASE PIPE"/>
    <property type="match status" value="1"/>
</dbReference>
<comment type="caution">
    <text evidence="11">The sequence shown here is derived from an EMBL/GenBank/DDBJ whole genome shotgun (WGS) entry which is preliminary data.</text>
</comment>
<evidence type="ECO:0000313" key="11">
    <source>
        <dbReference type="EMBL" id="CAD7004471.1"/>
    </source>
</evidence>
<dbReference type="OrthoDB" id="10019582at2759"/>
<feature type="compositionally biased region" description="Basic residues" evidence="10">
    <location>
        <begin position="134"/>
        <end position="152"/>
    </location>
</feature>
<keyword evidence="7" id="KW-0333">Golgi apparatus</keyword>
<organism evidence="11 12">
    <name type="scientific">Ceratitis capitata</name>
    <name type="common">Mediterranean fruit fly</name>
    <name type="synonym">Tephritis capitata</name>
    <dbReference type="NCBI Taxonomy" id="7213"/>
    <lineage>
        <taxon>Eukaryota</taxon>
        <taxon>Metazoa</taxon>
        <taxon>Ecdysozoa</taxon>
        <taxon>Arthropoda</taxon>
        <taxon>Hexapoda</taxon>
        <taxon>Insecta</taxon>
        <taxon>Pterygota</taxon>
        <taxon>Neoptera</taxon>
        <taxon>Endopterygota</taxon>
        <taxon>Diptera</taxon>
        <taxon>Brachycera</taxon>
        <taxon>Muscomorpha</taxon>
        <taxon>Tephritoidea</taxon>
        <taxon>Tephritidae</taxon>
        <taxon>Ceratitis</taxon>
        <taxon>Ceratitis</taxon>
    </lineage>
</organism>